<protein>
    <recommendedName>
        <fullName evidence="1">Reverse transcriptase Ty1/copia-type domain-containing protein</fullName>
    </recommendedName>
</protein>
<dbReference type="AlphaFoldDB" id="A0A438D2U7"/>
<evidence type="ECO:0000313" key="2">
    <source>
        <dbReference type="EMBL" id="RVW29727.1"/>
    </source>
</evidence>
<evidence type="ECO:0000313" key="3">
    <source>
        <dbReference type="Proteomes" id="UP000288805"/>
    </source>
</evidence>
<feature type="domain" description="Reverse transcriptase Ty1/copia-type" evidence="1">
    <location>
        <begin position="83"/>
        <end position="136"/>
    </location>
</feature>
<organism evidence="2 3">
    <name type="scientific">Vitis vinifera</name>
    <name type="common">Grape</name>
    <dbReference type="NCBI Taxonomy" id="29760"/>
    <lineage>
        <taxon>Eukaryota</taxon>
        <taxon>Viridiplantae</taxon>
        <taxon>Streptophyta</taxon>
        <taxon>Embryophyta</taxon>
        <taxon>Tracheophyta</taxon>
        <taxon>Spermatophyta</taxon>
        <taxon>Magnoliopsida</taxon>
        <taxon>eudicotyledons</taxon>
        <taxon>Gunneridae</taxon>
        <taxon>Pentapetalae</taxon>
        <taxon>rosids</taxon>
        <taxon>Vitales</taxon>
        <taxon>Vitaceae</taxon>
        <taxon>Viteae</taxon>
        <taxon>Vitis</taxon>
    </lineage>
</organism>
<comment type="caution">
    <text evidence="2">The sequence shown here is derived from an EMBL/GenBank/DDBJ whole genome shotgun (WGS) entry which is preliminary data.</text>
</comment>
<proteinExistence type="predicted"/>
<dbReference type="Pfam" id="PF07727">
    <property type="entry name" value="RVT_2"/>
    <property type="match status" value="1"/>
</dbReference>
<dbReference type="InterPro" id="IPR013103">
    <property type="entry name" value="RVT_2"/>
</dbReference>
<evidence type="ECO:0000259" key="1">
    <source>
        <dbReference type="Pfam" id="PF07727"/>
    </source>
</evidence>
<accession>A0A438D2U7</accession>
<dbReference type="EMBL" id="QGNW01001827">
    <property type="protein sequence ID" value="RVW29727.1"/>
    <property type="molecule type" value="Genomic_DNA"/>
</dbReference>
<sequence>MLEQTGELLVVAPKDRMTVKVFSRKKTAISRLTQGQESEPISRNEASSDENWKQQAMNKEMEALKTNETWELVDLPAEKKAMGYLEEEMYVEVPLGFGSDLAIEKIYKPKKGLYGLKQSPRAWFRRFAIVMKKKYVRDLLKEIGKLACHANTPINPNHKFGEIEEDAAVDRDVSMSSRETHLSLSHKTRCNICCECD</sequence>
<name>A0A438D2U7_VITVI</name>
<reference evidence="2 3" key="1">
    <citation type="journal article" date="2018" name="PLoS Genet.">
        <title>Population sequencing reveals clonal diversity and ancestral inbreeding in the grapevine cultivar Chardonnay.</title>
        <authorList>
            <person name="Roach M.J."/>
            <person name="Johnson D.L."/>
            <person name="Bohlmann J."/>
            <person name="van Vuuren H.J."/>
            <person name="Jones S.J."/>
            <person name="Pretorius I.S."/>
            <person name="Schmidt S.A."/>
            <person name="Borneman A.R."/>
        </authorList>
    </citation>
    <scope>NUCLEOTIDE SEQUENCE [LARGE SCALE GENOMIC DNA]</scope>
    <source>
        <strain evidence="3">cv. Chardonnay</strain>
        <tissue evidence="2">Leaf</tissue>
    </source>
</reference>
<dbReference type="Proteomes" id="UP000288805">
    <property type="component" value="Unassembled WGS sequence"/>
</dbReference>
<gene>
    <name evidence="2" type="ORF">CK203_113989</name>
</gene>